<organism evidence="3 4">
    <name type="scientific">Microbacterium schleiferi</name>
    <dbReference type="NCBI Taxonomy" id="69362"/>
    <lineage>
        <taxon>Bacteria</taxon>
        <taxon>Bacillati</taxon>
        <taxon>Actinomycetota</taxon>
        <taxon>Actinomycetes</taxon>
        <taxon>Micrococcales</taxon>
        <taxon>Microbacteriaceae</taxon>
        <taxon>Microbacterium</taxon>
    </lineage>
</organism>
<dbReference type="AlphaFoldDB" id="A0A7S8RH15"/>
<dbReference type="SUPFAM" id="SSF52833">
    <property type="entry name" value="Thioredoxin-like"/>
    <property type="match status" value="1"/>
</dbReference>
<proteinExistence type="predicted"/>
<dbReference type="Pfam" id="PF13462">
    <property type="entry name" value="Thioredoxin_4"/>
    <property type="match status" value="1"/>
</dbReference>
<dbReference type="KEGG" id="msf:IT882_00345"/>
<evidence type="ECO:0000259" key="2">
    <source>
        <dbReference type="Pfam" id="PF13462"/>
    </source>
</evidence>
<evidence type="ECO:0000313" key="3">
    <source>
        <dbReference type="EMBL" id="QPE04666.1"/>
    </source>
</evidence>
<accession>A0A7S8RH15</accession>
<dbReference type="InterPro" id="IPR036249">
    <property type="entry name" value="Thioredoxin-like_sf"/>
</dbReference>
<sequence>MFGSPRHRVVGCLALLPVVAVAAVACAPAAATSPTPASMDPVAGIVVGDGAVDIQLWSDPSCPHCMSLDEAIGDQLADFVSDGTVTWTLHPMTYVSAKRGDTTDYSTRAAALLFGLAAAGETDAIAPLYGLIQRHQVTAEHSPSDEELLGYAADAGATSDLSTAITDDASLASAANDAWLGAPIPGTDQVVDHVPLLVIDGTVFEVHEDGTDAARFAAAVAEAASD</sequence>
<evidence type="ECO:0000313" key="4">
    <source>
        <dbReference type="Proteomes" id="UP000594480"/>
    </source>
</evidence>
<dbReference type="RefSeq" id="WP_195692693.1">
    <property type="nucleotide sequence ID" value="NZ_CP064760.1"/>
</dbReference>
<dbReference type="Proteomes" id="UP000594480">
    <property type="component" value="Chromosome"/>
</dbReference>
<keyword evidence="4" id="KW-1185">Reference proteome</keyword>
<dbReference type="EMBL" id="CP064760">
    <property type="protein sequence ID" value="QPE04666.1"/>
    <property type="molecule type" value="Genomic_DNA"/>
</dbReference>
<reference evidence="3 4" key="1">
    <citation type="submission" date="2020-11" db="EMBL/GenBank/DDBJ databases">
        <title>Amino acid is mineralized and recycled by bacteria in oceanic microbiome.</title>
        <authorList>
            <person name="Zheng L.Y."/>
        </authorList>
    </citation>
    <scope>NUCLEOTIDE SEQUENCE [LARGE SCALE GENOMIC DNA]</scope>
    <source>
        <strain evidence="3 4">A32-1</strain>
    </source>
</reference>
<dbReference type="InterPro" id="IPR012336">
    <property type="entry name" value="Thioredoxin-like_fold"/>
</dbReference>
<protein>
    <submittedName>
        <fullName evidence="3">Thioredoxin domain-containing protein</fullName>
    </submittedName>
</protein>
<dbReference type="Gene3D" id="3.40.30.10">
    <property type="entry name" value="Glutaredoxin"/>
    <property type="match status" value="1"/>
</dbReference>
<feature type="signal peptide" evidence="1">
    <location>
        <begin position="1"/>
        <end position="22"/>
    </location>
</feature>
<evidence type="ECO:0000256" key="1">
    <source>
        <dbReference type="SAM" id="SignalP"/>
    </source>
</evidence>
<name>A0A7S8RH15_9MICO</name>
<dbReference type="CDD" id="cd02972">
    <property type="entry name" value="DsbA_family"/>
    <property type="match status" value="1"/>
</dbReference>
<feature type="domain" description="Thioredoxin-like fold" evidence="2">
    <location>
        <begin position="51"/>
        <end position="207"/>
    </location>
</feature>
<keyword evidence="1" id="KW-0732">Signal</keyword>
<dbReference type="PROSITE" id="PS51257">
    <property type="entry name" value="PROKAR_LIPOPROTEIN"/>
    <property type="match status" value="1"/>
</dbReference>
<feature type="chain" id="PRO_5039630903" evidence="1">
    <location>
        <begin position="23"/>
        <end position="226"/>
    </location>
</feature>
<gene>
    <name evidence="3" type="ORF">IT882_00345</name>
</gene>